<name>A0A557SY20_9ARCH</name>
<dbReference type="PANTHER" id="PTHR33154">
    <property type="entry name" value="TRANSCRIPTIONAL REGULATOR, ARSR FAMILY"/>
    <property type="match status" value="1"/>
</dbReference>
<keyword evidence="1" id="KW-0805">Transcription regulation</keyword>
<dbReference type="GO" id="GO:0003677">
    <property type="term" value="F:DNA binding"/>
    <property type="evidence" value="ECO:0007669"/>
    <property type="project" value="UniProtKB-KW"/>
</dbReference>
<evidence type="ECO:0000256" key="1">
    <source>
        <dbReference type="ARBA" id="ARBA00023015"/>
    </source>
</evidence>
<dbReference type="Pfam" id="PF01022">
    <property type="entry name" value="HTH_5"/>
    <property type="match status" value="1"/>
</dbReference>
<accession>A0A557SY20</accession>
<keyword evidence="3" id="KW-0804">Transcription</keyword>
<dbReference type="OrthoDB" id="46231at2157"/>
<proteinExistence type="predicted"/>
<reference evidence="5 6" key="1">
    <citation type="journal article" date="2019" name="Front. Microbiol.">
        <title>Ammonia Oxidation by the Arctic Terrestrial Thaumarchaeote Candidatus Nitrosocosmicus arcticus Is Stimulated by Increasing Temperatures.</title>
        <authorList>
            <person name="Alves R.J.E."/>
            <person name="Kerou M."/>
            <person name="Zappe A."/>
            <person name="Bittner R."/>
            <person name="Abby S.S."/>
            <person name="Schmidt H.A."/>
            <person name="Pfeifer K."/>
            <person name="Schleper C."/>
        </authorList>
    </citation>
    <scope>NUCLEOTIDE SEQUENCE [LARGE SCALE GENOMIC DNA]</scope>
    <source>
        <strain evidence="5 6">Kfb</strain>
    </source>
</reference>
<comment type="caution">
    <text evidence="5">The sequence shown here is derived from an EMBL/GenBank/DDBJ whole genome shotgun (WGS) entry which is preliminary data.</text>
</comment>
<dbReference type="InterPro" id="IPR036390">
    <property type="entry name" value="WH_DNA-bd_sf"/>
</dbReference>
<dbReference type="AlphaFoldDB" id="A0A557SY20"/>
<keyword evidence="6" id="KW-1185">Reference proteome</keyword>
<dbReference type="InterPro" id="IPR051081">
    <property type="entry name" value="HTH_MetalResp_TranReg"/>
</dbReference>
<dbReference type="CDD" id="cd00090">
    <property type="entry name" value="HTH_ARSR"/>
    <property type="match status" value="1"/>
</dbReference>
<dbReference type="Gene3D" id="1.10.10.10">
    <property type="entry name" value="Winged helix-like DNA-binding domain superfamily/Winged helix DNA-binding domain"/>
    <property type="match status" value="1"/>
</dbReference>
<dbReference type="PRINTS" id="PR00778">
    <property type="entry name" value="HTHARSR"/>
</dbReference>
<keyword evidence="2" id="KW-0238">DNA-binding</keyword>
<dbReference type="InterPro" id="IPR001845">
    <property type="entry name" value="HTH_ArsR_DNA-bd_dom"/>
</dbReference>
<sequence>MLNYLILWIRHGKAINDDSRRQILILKDSDKTPSEISKQFSFSLLAVSVHLKILRESHLVKERKIGQNKAYSVNREGMAPMSQFFDQFWDDNLGSLS</sequence>
<dbReference type="SUPFAM" id="SSF46785">
    <property type="entry name" value="Winged helix' DNA-binding domain"/>
    <property type="match status" value="1"/>
</dbReference>
<evidence type="ECO:0000313" key="6">
    <source>
        <dbReference type="Proteomes" id="UP000315289"/>
    </source>
</evidence>
<dbReference type="RefSeq" id="WP_144728973.1">
    <property type="nucleotide sequence ID" value="NZ_ML675579.1"/>
</dbReference>
<evidence type="ECO:0000259" key="4">
    <source>
        <dbReference type="SMART" id="SM00418"/>
    </source>
</evidence>
<evidence type="ECO:0000256" key="2">
    <source>
        <dbReference type="ARBA" id="ARBA00023125"/>
    </source>
</evidence>
<dbReference type="SMART" id="SM00418">
    <property type="entry name" value="HTH_ARSR"/>
    <property type="match status" value="1"/>
</dbReference>
<dbReference type="PANTHER" id="PTHR33154:SF33">
    <property type="entry name" value="TRANSCRIPTIONAL REPRESSOR SDPR"/>
    <property type="match status" value="1"/>
</dbReference>
<dbReference type="InterPro" id="IPR036388">
    <property type="entry name" value="WH-like_DNA-bd_sf"/>
</dbReference>
<dbReference type="GO" id="GO:0003700">
    <property type="term" value="F:DNA-binding transcription factor activity"/>
    <property type="evidence" value="ECO:0007669"/>
    <property type="project" value="InterPro"/>
</dbReference>
<protein>
    <submittedName>
        <fullName evidence="5">Putative transcriptional regulator ArsR family</fullName>
    </submittedName>
</protein>
<organism evidence="5 6">
    <name type="scientific">Candidatus Nitrosocosmicus arcticus</name>
    <dbReference type="NCBI Taxonomy" id="2035267"/>
    <lineage>
        <taxon>Archaea</taxon>
        <taxon>Nitrososphaerota</taxon>
        <taxon>Nitrososphaeria</taxon>
        <taxon>Nitrososphaerales</taxon>
        <taxon>Nitrososphaeraceae</taxon>
        <taxon>Candidatus Nitrosocosmicus</taxon>
    </lineage>
</organism>
<evidence type="ECO:0000313" key="5">
    <source>
        <dbReference type="EMBL" id="TVP41491.1"/>
    </source>
</evidence>
<dbReference type="InterPro" id="IPR011991">
    <property type="entry name" value="ArsR-like_HTH"/>
</dbReference>
<gene>
    <name evidence="5" type="ORF">NARC_30206</name>
</gene>
<evidence type="ECO:0000256" key="3">
    <source>
        <dbReference type="ARBA" id="ARBA00023163"/>
    </source>
</evidence>
<feature type="domain" description="HTH arsR-type" evidence="4">
    <location>
        <begin position="10"/>
        <end position="86"/>
    </location>
</feature>
<dbReference type="EMBL" id="VOAH01000003">
    <property type="protein sequence ID" value="TVP41491.1"/>
    <property type="molecule type" value="Genomic_DNA"/>
</dbReference>
<dbReference type="Proteomes" id="UP000315289">
    <property type="component" value="Unassembled WGS sequence"/>
</dbReference>